<dbReference type="RefSeq" id="WP_015876028.1">
    <property type="nucleotide sequence ID" value="NZ_CP021074.1"/>
</dbReference>
<feature type="region of interest" description="Disordered" evidence="1">
    <location>
        <begin position="1"/>
        <end position="21"/>
    </location>
</feature>
<dbReference type="EMBL" id="CP065601">
    <property type="protein sequence ID" value="QPQ93230.1"/>
    <property type="molecule type" value="Genomic_DNA"/>
</dbReference>
<evidence type="ECO:0000313" key="3">
    <source>
        <dbReference type="Proteomes" id="UP000594892"/>
    </source>
</evidence>
<dbReference type="AlphaFoldDB" id="A0AAP9Y336"/>
<organism evidence="2 3">
    <name type="scientific">Burkholderia glumae</name>
    <name type="common">Pseudomonas glumae</name>
    <dbReference type="NCBI Taxonomy" id="337"/>
    <lineage>
        <taxon>Bacteria</taxon>
        <taxon>Pseudomonadati</taxon>
        <taxon>Pseudomonadota</taxon>
        <taxon>Betaproteobacteria</taxon>
        <taxon>Burkholderiales</taxon>
        <taxon>Burkholderiaceae</taxon>
        <taxon>Burkholderia</taxon>
    </lineage>
</organism>
<proteinExistence type="predicted"/>
<evidence type="ECO:0000256" key="1">
    <source>
        <dbReference type="SAM" id="MobiDB-lite"/>
    </source>
</evidence>
<protein>
    <submittedName>
        <fullName evidence="2">Uncharacterized protein</fullName>
    </submittedName>
</protein>
<dbReference type="Proteomes" id="UP000594892">
    <property type="component" value="Chromosome 2"/>
</dbReference>
<gene>
    <name evidence="2" type="ORF">I6H06_13195</name>
</gene>
<name>A0AAP9Y336_BURGL</name>
<accession>A0AAP9Y336</accession>
<evidence type="ECO:0000313" key="2">
    <source>
        <dbReference type="EMBL" id="QPQ93230.1"/>
    </source>
</evidence>
<reference evidence="2 3" key="1">
    <citation type="submission" date="2020-12" db="EMBL/GenBank/DDBJ databases">
        <title>FDA dAtabase for Regulatory Grade micrObial Sequences (FDA-ARGOS): Supporting development and validation of Infectious Disease Dx tests.</title>
        <authorList>
            <person name="Minogue T."/>
            <person name="Wolcott M."/>
            <person name="Wasieloski L."/>
            <person name="Aguilar W."/>
            <person name="Moore D."/>
            <person name="Jaissle J."/>
            <person name="Tallon L."/>
            <person name="Sadzewicz L."/>
            <person name="Zhao X."/>
            <person name="Boylan J."/>
            <person name="Ott S."/>
            <person name="Bowen H."/>
            <person name="Vavikolanu K."/>
            <person name="Mehta A."/>
            <person name="Aluvathingal J."/>
            <person name="Nadendla S."/>
            <person name="Yan Y."/>
            <person name="Sichtig H."/>
        </authorList>
    </citation>
    <scope>NUCLEOTIDE SEQUENCE [LARGE SCALE GENOMIC DNA]</scope>
    <source>
        <strain evidence="2 3">FDAARGOS_949</strain>
    </source>
</reference>
<sequence length="136" mass="14376">MNQKVIVRPQGAAGEAPAAPLTPSQTVISQGASEVTVVDTAGRAIVLRKPGPLARLRFIDAMGESSANKLWAGTVWPLMFVVSIDGVPVPPPAQKAQIEALYQRLDEHGYEALSEGVSAHFSAEQSSVDEDLAKKS</sequence>
<dbReference type="GeneID" id="45698295"/>